<evidence type="ECO:0000313" key="3">
    <source>
        <dbReference type="Proteomes" id="UP000320421"/>
    </source>
</evidence>
<name>A0A517PW83_9PLAN</name>
<dbReference type="Pfam" id="PF14316">
    <property type="entry name" value="DUF4381"/>
    <property type="match status" value="1"/>
</dbReference>
<protein>
    <recommendedName>
        <fullName evidence="4">DUF4381 domain-containing protein</fullName>
    </recommendedName>
</protein>
<keyword evidence="1" id="KW-1133">Transmembrane helix</keyword>
<feature type="transmembrane region" description="Helical" evidence="1">
    <location>
        <begin position="28"/>
        <end position="48"/>
    </location>
</feature>
<dbReference type="AlphaFoldDB" id="A0A517PW83"/>
<dbReference type="OrthoDB" id="283083at2"/>
<reference evidence="2 3" key="1">
    <citation type="submission" date="2019-02" db="EMBL/GenBank/DDBJ databases">
        <title>Deep-cultivation of Planctomycetes and their phenomic and genomic characterization uncovers novel biology.</title>
        <authorList>
            <person name="Wiegand S."/>
            <person name="Jogler M."/>
            <person name="Boedeker C."/>
            <person name="Pinto D."/>
            <person name="Vollmers J."/>
            <person name="Rivas-Marin E."/>
            <person name="Kohn T."/>
            <person name="Peeters S.H."/>
            <person name="Heuer A."/>
            <person name="Rast P."/>
            <person name="Oberbeckmann S."/>
            <person name="Bunk B."/>
            <person name="Jeske O."/>
            <person name="Meyerdierks A."/>
            <person name="Storesund J.E."/>
            <person name="Kallscheuer N."/>
            <person name="Luecker S."/>
            <person name="Lage O.M."/>
            <person name="Pohl T."/>
            <person name="Merkel B.J."/>
            <person name="Hornburger P."/>
            <person name="Mueller R.-W."/>
            <person name="Bruemmer F."/>
            <person name="Labrenz M."/>
            <person name="Spormann A.M."/>
            <person name="Op den Camp H."/>
            <person name="Overmann J."/>
            <person name="Amann R."/>
            <person name="Jetten M.S.M."/>
            <person name="Mascher T."/>
            <person name="Medema M.H."/>
            <person name="Devos D.P."/>
            <person name="Kaster A.-K."/>
            <person name="Ovreas L."/>
            <person name="Rohde M."/>
            <person name="Galperin M.Y."/>
            <person name="Jogler C."/>
        </authorList>
    </citation>
    <scope>NUCLEOTIDE SEQUENCE [LARGE SCALE GENOMIC DNA]</scope>
    <source>
        <strain evidence="2 3">HG66A1</strain>
    </source>
</reference>
<keyword evidence="1" id="KW-0472">Membrane</keyword>
<gene>
    <name evidence="2" type="ORF">HG66A1_54430</name>
</gene>
<keyword evidence="3" id="KW-1185">Reference proteome</keyword>
<proteinExistence type="predicted"/>
<evidence type="ECO:0008006" key="4">
    <source>
        <dbReference type="Google" id="ProtNLM"/>
    </source>
</evidence>
<dbReference type="EMBL" id="CP036266">
    <property type="protein sequence ID" value="QDT23621.1"/>
    <property type="molecule type" value="Genomic_DNA"/>
</dbReference>
<accession>A0A517PW83</accession>
<dbReference type="InterPro" id="IPR025489">
    <property type="entry name" value="DUF4381"/>
</dbReference>
<dbReference type="Proteomes" id="UP000320421">
    <property type="component" value="Chromosome"/>
</dbReference>
<dbReference type="RefSeq" id="WP_145191311.1">
    <property type="nucleotide sequence ID" value="NZ_CP036266.1"/>
</dbReference>
<sequence>MKNDATSLDRMHDIVLPDAIPWWPPAPGWYVVLAALGGLVLYLSYRGWRHWKANRYRRLALRELEQAHSVLEVSELLRRTALMVVPRAEVAAQTGAAWPGWLASHAPVAMDEQISRQLTVGVYDGSTDEIERLKQYAAGWIQQHRLPELPQRESR</sequence>
<evidence type="ECO:0000313" key="2">
    <source>
        <dbReference type="EMBL" id="QDT23621.1"/>
    </source>
</evidence>
<organism evidence="2 3">
    <name type="scientific">Gimesia chilikensis</name>
    <dbReference type="NCBI Taxonomy" id="2605989"/>
    <lineage>
        <taxon>Bacteria</taxon>
        <taxon>Pseudomonadati</taxon>
        <taxon>Planctomycetota</taxon>
        <taxon>Planctomycetia</taxon>
        <taxon>Planctomycetales</taxon>
        <taxon>Planctomycetaceae</taxon>
        <taxon>Gimesia</taxon>
    </lineage>
</organism>
<keyword evidence="1" id="KW-0812">Transmembrane</keyword>
<evidence type="ECO:0000256" key="1">
    <source>
        <dbReference type="SAM" id="Phobius"/>
    </source>
</evidence>